<dbReference type="PANTHER" id="PTHR40056">
    <property type="entry name" value="HYPOTHETICAL CYTOSOLIC PROTEIN"/>
    <property type="match status" value="1"/>
</dbReference>
<dbReference type="Pfam" id="PF08876">
    <property type="entry name" value="DUF1836"/>
    <property type="match status" value="1"/>
</dbReference>
<dbReference type="SUPFAM" id="SSF46955">
    <property type="entry name" value="Putative DNA-binding domain"/>
    <property type="match status" value="1"/>
</dbReference>
<comment type="caution">
    <text evidence="1">The sequence shown here is derived from an EMBL/GenBank/DDBJ whole genome shotgun (WGS) entry which is preliminary data.</text>
</comment>
<evidence type="ECO:0000313" key="1">
    <source>
        <dbReference type="EMBL" id="RCH44059.1"/>
    </source>
</evidence>
<protein>
    <submittedName>
        <fullName evidence="1">DUF1836 domain-containing protein</fullName>
    </submittedName>
</protein>
<dbReference type="AlphaFoldDB" id="A0A367G2F0"/>
<evidence type="ECO:0000313" key="2">
    <source>
        <dbReference type="Proteomes" id="UP000253208"/>
    </source>
</evidence>
<dbReference type="EMBL" id="PSQG01000010">
    <property type="protein sequence ID" value="RCH44059.1"/>
    <property type="molecule type" value="Genomic_DNA"/>
</dbReference>
<proteinExistence type="predicted"/>
<organism evidence="1 2">
    <name type="scientific">Blautia obeum</name>
    <dbReference type="NCBI Taxonomy" id="40520"/>
    <lineage>
        <taxon>Bacteria</taxon>
        <taxon>Bacillati</taxon>
        <taxon>Bacillota</taxon>
        <taxon>Clostridia</taxon>
        <taxon>Lachnospirales</taxon>
        <taxon>Lachnospiraceae</taxon>
        <taxon>Blautia</taxon>
    </lineage>
</organism>
<name>A0A367G2F0_9FIRM</name>
<dbReference type="InterPro" id="IPR009061">
    <property type="entry name" value="DNA-bd_dom_put_sf"/>
</dbReference>
<dbReference type="PANTHER" id="PTHR40056:SF1">
    <property type="entry name" value="DUF1836 DOMAIN-CONTAINING PROTEIN"/>
    <property type="match status" value="1"/>
</dbReference>
<dbReference type="InterPro" id="IPR014975">
    <property type="entry name" value="DUF1836"/>
</dbReference>
<gene>
    <name evidence="1" type="ORF">C4886_08690</name>
</gene>
<reference evidence="1 2" key="1">
    <citation type="submission" date="2018-02" db="EMBL/GenBank/DDBJ databases">
        <title>Complete genome sequencing of Faecalibacterium prausnitzii strains isolated from the human gut.</title>
        <authorList>
            <person name="Fitzgerald B.C."/>
            <person name="Shkoporov A.N."/>
            <person name="Ross P.R."/>
            <person name="Hill C."/>
        </authorList>
    </citation>
    <scope>NUCLEOTIDE SEQUENCE [LARGE SCALE GENOMIC DNA]</scope>
    <source>
        <strain evidence="1 2">APC942/31-1</strain>
    </source>
</reference>
<sequence length="206" mass="24551">MTENEKEMMNSIFAKIAELDYIKPDEIPNIALYMDQVTTFMEDNLASTKRHDDDKILTKTMINNYAKNKLLPPPEKKRYSREHLLMLIFIYYFKNILSISDIQTLLGPITEKYFKSVTEKDMTYIYQEVFSMEQSQIRYLEKDLMRRFKSAGEIFEDADPEDKEFLHQFSFICLLSFDVYMKKMIIENMIDHMNSSKDTDSSKKDK</sequence>
<dbReference type="RefSeq" id="WP_021651658.1">
    <property type="nucleotide sequence ID" value="NZ_PSQG01000010.1"/>
</dbReference>
<dbReference type="Proteomes" id="UP000253208">
    <property type="component" value="Unassembled WGS sequence"/>
</dbReference>
<accession>A0A367G2F0</accession>